<dbReference type="Gene3D" id="3.40.1170.60">
    <property type="match status" value="1"/>
</dbReference>
<evidence type="ECO:0000256" key="11">
    <source>
        <dbReference type="ARBA" id="ARBA00025589"/>
    </source>
</evidence>
<dbReference type="InterPro" id="IPR022880">
    <property type="entry name" value="DNApol_IV"/>
</dbReference>
<evidence type="ECO:0000256" key="3">
    <source>
        <dbReference type="ARBA" id="ARBA00022679"/>
    </source>
</evidence>
<evidence type="ECO:0000256" key="10">
    <source>
        <dbReference type="ARBA" id="ARBA00023204"/>
    </source>
</evidence>
<dbReference type="EC" id="2.7.7.7" evidence="13"/>
<comment type="subunit">
    <text evidence="13">Monomer.</text>
</comment>
<keyword evidence="13" id="KW-0238">DNA-binding</keyword>
<dbReference type="Gene3D" id="3.30.1490.100">
    <property type="entry name" value="DNA polymerase, Y-family, little finger domain"/>
    <property type="match status" value="1"/>
</dbReference>
<evidence type="ECO:0000256" key="7">
    <source>
        <dbReference type="ARBA" id="ARBA00022763"/>
    </source>
</evidence>
<organism evidence="15 16">
    <name type="scientific">Flavimobilis marinus</name>
    <dbReference type="NCBI Taxonomy" id="285351"/>
    <lineage>
        <taxon>Bacteria</taxon>
        <taxon>Bacillati</taxon>
        <taxon>Actinomycetota</taxon>
        <taxon>Actinomycetes</taxon>
        <taxon>Micrococcales</taxon>
        <taxon>Jonesiaceae</taxon>
        <taxon>Flavimobilis</taxon>
    </lineage>
</organism>
<evidence type="ECO:0000256" key="13">
    <source>
        <dbReference type="HAMAP-Rule" id="MF_01113"/>
    </source>
</evidence>
<evidence type="ECO:0000256" key="8">
    <source>
        <dbReference type="ARBA" id="ARBA00022842"/>
    </source>
</evidence>
<dbReference type="HAMAP" id="MF_01113">
    <property type="entry name" value="DNApol_IV"/>
    <property type="match status" value="1"/>
</dbReference>
<dbReference type="Proteomes" id="UP000198520">
    <property type="component" value="Unassembled WGS sequence"/>
</dbReference>
<accession>A0A1I2E9E2</accession>
<evidence type="ECO:0000256" key="6">
    <source>
        <dbReference type="ARBA" id="ARBA00022723"/>
    </source>
</evidence>
<dbReference type="FunFam" id="3.30.1490.100:FF:000004">
    <property type="entry name" value="DNA polymerase IV"/>
    <property type="match status" value="1"/>
</dbReference>
<comment type="catalytic activity">
    <reaction evidence="12 13">
        <text>DNA(n) + a 2'-deoxyribonucleoside 5'-triphosphate = DNA(n+1) + diphosphate</text>
        <dbReference type="Rhea" id="RHEA:22508"/>
        <dbReference type="Rhea" id="RHEA-COMP:17339"/>
        <dbReference type="Rhea" id="RHEA-COMP:17340"/>
        <dbReference type="ChEBI" id="CHEBI:33019"/>
        <dbReference type="ChEBI" id="CHEBI:61560"/>
        <dbReference type="ChEBI" id="CHEBI:173112"/>
        <dbReference type="EC" id="2.7.7.7"/>
    </reaction>
</comment>
<dbReference type="PROSITE" id="PS50173">
    <property type="entry name" value="UMUC"/>
    <property type="match status" value="1"/>
</dbReference>
<keyword evidence="13" id="KW-0963">Cytoplasm</keyword>
<dbReference type="GO" id="GO:0003684">
    <property type="term" value="F:damaged DNA binding"/>
    <property type="evidence" value="ECO:0007669"/>
    <property type="project" value="InterPro"/>
</dbReference>
<dbReference type="GO" id="GO:0000287">
    <property type="term" value="F:magnesium ion binding"/>
    <property type="evidence" value="ECO:0007669"/>
    <property type="project" value="UniProtKB-UniRule"/>
</dbReference>
<comment type="similarity">
    <text evidence="1 13">Belongs to the DNA polymerase type-Y family.</text>
</comment>
<dbReference type="EMBL" id="FONZ01000001">
    <property type="protein sequence ID" value="SFE89269.1"/>
    <property type="molecule type" value="Genomic_DNA"/>
</dbReference>
<dbReference type="PANTHER" id="PTHR11076">
    <property type="entry name" value="DNA REPAIR POLYMERASE UMUC / TRANSFERASE FAMILY MEMBER"/>
    <property type="match status" value="1"/>
</dbReference>
<dbReference type="STRING" id="285351.SAMN04488035_0948"/>
<evidence type="ECO:0000256" key="4">
    <source>
        <dbReference type="ARBA" id="ARBA00022695"/>
    </source>
</evidence>
<comment type="function">
    <text evidence="11 13">Poorly processive, error-prone DNA polymerase involved in untargeted mutagenesis. Copies undamaged DNA at stalled replication forks, which arise in vivo from mismatched or misaligned primer ends. These misaligned primers can be extended by PolIV. Exhibits no 3'-5' exonuclease (proofreading) activity. May be involved in translesional synthesis, in conjunction with the beta clamp from PolIII.</text>
</comment>
<evidence type="ECO:0000256" key="12">
    <source>
        <dbReference type="ARBA" id="ARBA00049244"/>
    </source>
</evidence>
<keyword evidence="10 13" id="KW-0234">DNA repair</keyword>
<evidence type="ECO:0000313" key="15">
    <source>
        <dbReference type="EMBL" id="SFE89269.1"/>
    </source>
</evidence>
<dbReference type="OrthoDB" id="9808813at2"/>
<dbReference type="SUPFAM" id="SSF56672">
    <property type="entry name" value="DNA/RNA polymerases"/>
    <property type="match status" value="1"/>
</dbReference>
<comment type="cofactor">
    <cofactor evidence="13">
        <name>Mg(2+)</name>
        <dbReference type="ChEBI" id="CHEBI:18420"/>
    </cofactor>
    <text evidence="13">Binds 2 magnesium ions per subunit.</text>
</comment>
<evidence type="ECO:0000259" key="14">
    <source>
        <dbReference type="PROSITE" id="PS50173"/>
    </source>
</evidence>
<feature type="active site" evidence="13">
    <location>
        <position position="115"/>
    </location>
</feature>
<dbReference type="SUPFAM" id="SSF100879">
    <property type="entry name" value="Lesion bypass DNA polymerase (Y-family), little finger domain"/>
    <property type="match status" value="1"/>
</dbReference>
<sequence>MTRAPSAWGSDDAAANILHVDMDAFYASVELARRPHLRGRPVIVGGDGRSVVLAATYEARAFGVHSALPMAHALRMCPQAIVLPPDLAEYRRVSGEVMETLRAVTSLVEQLSVDEAFLDVRGARRRLGPPSSIGAAIRERVSAEHGITCSVGIASTKFVAKLASVHAKPDGMLLIPADATVPFLRTLPVGALWGVGEKTAQALARYGITQVAELADSDVRLVQTAVGKVAGARLHDLAWGRDPRAVEPTRAEKSIGTETTFEHDQTDPRVVQDTLLRLADKCATRLRAQGLLARTVSLKVRTADFATLTRSHTLVAPTDAARELFLVAREMLGRAPLGGRAVRLVGIRAEGLTLRAETPVQLTLEDAVAEHGDHREAEVTIDLVRERFGRSAIQLGAGPSTASRAASRPGVDASTTASALVELS</sequence>
<dbReference type="GO" id="GO:0042276">
    <property type="term" value="P:error-prone translesion synthesis"/>
    <property type="evidence" value="ECO:0007669"/>
    <property type="project" value="TreeGrafter"/>
</dbReference>
<dbReference type="RefSeq" id="WP_093375799.1">
    <property type="nucleotide sequence ID" value="NZ_BNAN01000001.1"/>
</dbReference>
<keyword evidence="16" id="KW-1185">Reference proteome</keyword>
<dbReference type="Pfam" id="PF11799">
    <property type="entry name" value="IMS_C"/>
    <property type="match status" value="1"/>
</dbReference>
<keyword evidence="9 13" id="KW-0239">DNA-directed DNA polymerase</keyword>
<feature type="domain" description="UmuC" evidence="14">
    <location>
        <begin position="17"/>
        <end position="196"/>
    </location>
</feature>
<dbReference type="GO" id="GO:0003887">
    <property type="term" value="F:DNA-directed DNA polymerase activity"/>
    <property type="evidence" value="ECO:0007669"/>
    <property type="project" value="UniProtKB-UniRule"/>
</dbReference>
<evidence type="ECO:0000256" key="2">
    <source>
        <dbReference type="ARBA" id="ARBA00022457"/>
    </source>
</evidence>
<dbReference type="AlphaFoldDB" id="A0A1I2E9E2"/>
<dbReference type="GO" id="GO:0006281">
    <property type="term" value="P:DNA repair"/>
    <property type="evidence" value="ECO:0007669"/>
    <property type="project" value="UniProtKB-UniRule"/>
</dbReference>
<keyword evidence="3 13" id="KW-0808">Transferase</keyword>
<reference evidence="16" key="1">
    <citation type="submission" date="2016-10" db="EMBL/GenBank/DDBJ databases">
        <authorList>
            <person name="Varghese N."/>
            <person name="Submissions S."/>
        </authorList>
    </citation>
    <scope>NUCLEOTIDE SEQUENCE [LARGE SCALE GENOMIC DNA]</scope>
    <source>
        <strain evidence="16">DSM 19083</strain>
    </source>
</reference>
<dbReference type="GO" id="GO:0005829">
    <property type="term" value="C:cytosol"/>
    <property type="evidence" value="ECO:0007669"/>
    <property type="project" value="TreeGrafter"/>
</dbReference>
<gene>
    <name evidence="13" type="primary">dinB</name>
    <name evidence="15" type="ORF">SAMN04488035_0948</name>
</gene>
<feature type="binding site" evidence="13">
    <location>
        <position position="21"/>
    </location>
    <ligand>
        <name>Mg(2+)</name>
        <dbReference type="ChEBI" id="CHEBI:18420"/>
    </ligand>
</feature>
<dbReference type="CDD" id="cd03586">
    <property type="entry name" value="PolY_Pol_IV_kappa"/>
    <property type="match status" value="1"/>
</dbReference>
<keyword evidence="4 13" id="KW-0548">Nucleotidyltransferase</keyword>
<dbReference type="InterPro" id="IPR017961">
    <property type="entry name" value="DNA_pol_Y-fam_little_finger"/>
</dbReference>
<dbReference type="Gene3D" id="1.10.150.20">
    <property type="entry name" value="5' to 3' exonuclease, C-terminal subdomain"/>
    <property type="match status" value="1"/>
</dbReference>
<evidence type="ECO:0000256" key="9">
    <source>
        <dbReference type="ARBA" id="ARBA00022932"/>
    </source>
</evidence>
<dbReference type="GO" id="GO:0009432">
    <property type="term" value="P:SOS response"/>
    <property type="evidence" value="ECO:0007669"/>
    <property type="project" value="TreeGrafter"/>
</dbReference>
<dbReference type="Pfam" id="PF00817">
    <property type="entry name" value="IMS"/>
    <property type="match status" value="1"/>
</dbReference>
<dbReference type="InterPro" id="IPR001126">
    <property type="entry name" value="UmuC"/>
</dbReference>
<dbReference type="InterPro" id="IPR043128">
    <property type="entry name" value="Rev_trsase/Diguanyl_cyclase"/>
</dbReference>
<keyword evidence="8 13" id="KW-0460">Magnesium</keyword>
<feature type="binding site" evidence="13">
    <location>
        <position position="114"/>
    </location>
    <ligand>
        <name>Mg(2+)</name>
        <dbReference type="ChEBI" id="CHEBI:18420"/>
    </ligand>
</feature>
<keyword evidence="5 13" id="KW-0235">DNA replication</keyword>
<evidence type="ECO:0000313" key="16">
    <source>
        <dbReference type="Proteomes" id="UP000198520"/>
    </source>
</evidence>
<dbReference type="PANTHER" id="PTHR11076:SF33">
    <property type="entry name" value="DNA POLYMERASE KAPPA"/>
    <property type="match status" value="1"/>
</dbReference>
<keyword evidence="2 13" id="KW-0515">Mutator protein</keyword>
<evidence type="ECO:0000256" key="1">
    <source>
        <dbReference type="ARBA" id="ARBA00010945"/>
    </source>
</evidence>
<name>A0A1I2E9E2_9MICO</name>
<dbReference type="Gene3D" id="3.30.70.270">
    <property type="match status" value="1"/>
</dbReference>
<dbReference type="NCBIfam" id="NF003015">
    <property type="entry name" value="PRK03858.1"/>
    <property type="match status" value="1"/>
</dbReference>
<evidence type="ECO:0000256" key="5">
    <source>
        <dbReference type="ARBA" id="ARBA00022705"/>
    </source>
</evidence>
<dbReference type="NCBIfam" id="NF002677">
    <property type="entry name" value="PRK02406.1"/>
    <property type="match status" value="1"/>
</dbReference>
<dbReference type="InterPro" id="IPR050116">
    <property type="entry name" value="DNA_polymerase-Y"/>
</dbReference>
<comment type="subcellular location">
    <subcellularLocation>
        <location evidence="13">Cytoplasm</location>
    </subcellularLocation>
</comment>
<dbReference type="GO" id="GO:0006261">
    <property type="term" value="P:DNA-templated DNA replication"/>
    <property type="evidence" value="ECO:0007669"/>
    <property type="project" value="UniProtKB-UniRule"/>
</dbReference>
<keyword evidence="7 13" id="KW-0227">DNA damage</keyword>
<protein>
    <recommendedName>
        <fullName evidence="13">DNA polymerase IV</fullName>
        <shortName evidence="13">Pol IV</shortName>
        <ecNumber evidence="13">2.7.7.7</ecNumber>
    </recommendedName>
</protein>
<dbReference type="InterPro" id="IPR036775">
    <property type="entry name" value="DNA_pol_Y-fam_lit_finger_sf"/>
</dbReference>
<dbReference type="InterPro" id="IPR043502">
    <property type="entry name" value="DNA/RNA_pol_sf"/>
</dbReference>
<feature type="site" description="Substrate discrimination" evidence="13">
    <location>
        <position position="26"/>
    </location>
</feature>
<keyword evidence="6 13" id="KW-0479">Metal-binding</keyword>
<proteinExistence type="inferred from homology"/>